<evidence type="ECO:0000313" key="1">
    <source>
        <dbReference type="EMBL" id="KAK1934972.1"/>
    </source>
</evidence>
<organism evidence="1 2">
    <name type="scientific">Phytophthora citrophthora</name>
    <dbReference type="NCBI Taxonomy" id="4793"/>
    <lineage>
        <taxon>Eukaryota</taxon>
        <taxon>Sar</taxon>
        <taxon>Stramenopiles</taxon>
        <taxon>Oomycota</taxon>
        <taxon>Peronosporomycetes</taxon>
        <taxon>Peronosporales</taxon>
        <taxon>Peronosporaceae</taxon>
        <taxon>Phytophthora</taxon>
    </lineage>
</organism>
<keyword evidence="2" id="KW-1185">Reference proteome</keyword>
<protein>
    <submittedName>
        <fullName evidence="1">Uncharacterized protein</fullName>
    </submittedName>
</protein>
<dbReference type="EMBL" id="JASMQC010000024">
    <property type="protein sequence ID" value="KAK1934972.1"/>
    <property type="molecule type" value="Genomic_DNA"/>
</dbReference>
<reference evidence="1" key="1">
    <citation type="submission" date="2023-08" db="EMBL/GenBank/DDBJ databases">
        <title>Reference Genome Resource for the Citrus Pathogen Phytophthora citrophthora.</title>
        <authorList>
            <person name="Moller H."/>
            <person name="Coetzee B."/>
            <person name="Rose L.J."/>
            <person name="Van Niekerk J.M."/>
        </authorList>
    </citation>
    <scope>NUCLEOTIDE SEQUENCE</scope>
    <source>
        <strain evidence="1">STE-U-9442</strain>
    </source>
</reference>
<evidence type="ECO:0000313" key="2">
    <source>
        <dbReference type="Proteomes" id="UP001259832"/>
    </source>
</evidence>
<name>A0AAD9LGU9_9STRA</name>
<dbReference type="AlphaFoldDB" id="A0AAD9LGU9"/>
<gene>
    <name evidence="1" type="ORF">P3T76_010738</name>
</gene>
<accession>A0AAD9LGU9</accession>
<proteinExistence type="predicted"/>
<sequence>MMSSVLSNASVTWSTAVPIEDARLMVGEFVPCPGMWPANQRVRLCPMPRDLVLRRTRHVVTTWRSSLSEVHSGVRPRLLHLRGLSTSSRECRADGGHS</sequence>
<comment type="caution">
    <text evidence="1">The sequence shown here is derived from an EMBL/GenBank/DDBJ whole genome shotgun (WGS) entry which is preliminary data.</text>
</comment>
<dbReference type="Proteomes" id="UP001259832">
    <property type="component" value="Unassembled WGS sequence"/>
</dbReference>